<reference evidence="2 3" key="1">
    <citation type="journal article" date="2016" name="Genome Biol. Evol.">
        <title>Divergent and convergent evolution of fungal pathogenicity.</title>
        <authorList>
            <person name="Shang Y."/>
            <person name="Xiao G."/>
            <person name="Zheng P."/>
            <person name="Cen K."/>
            <person name="Zhan S."/>
            <person name="Wang C."/>
        </authorList>
    </citation>
    <scope>NUCLEOTIDE SEQUENCE [LARGE SCALE GENOMIC DNA]</scope>
    <source>
        <strain evidence="2 3">RCEF 1005</strain>
    </source>
</reference>
<feature type="chain" id="PRO_5007896730" evidence="1">
    <location>
        <begin position="20"/>
        <end position="197"/>
    </location>
</feature>
<dbReference type="Proteomes" id="UP000076881">
    <property type="component" value="Unassembled WGS sequence"/>
</dbReference>
<organism evidence="2 3">
    <name type="scientific">Akanthomyces lecanii RCEF 1005</name>
    <dbReference type="NCBI Taxonomy" id="1081108"/>
    <lineage>
        <taxon>Eukaryota</taxon>
        <taxon>Fungi</taxon>
        <taxon>Dikarya</taxon>
        <taxon>Ascomycota</taxon>
        <taxon>Pezizomycotina</taxon>
        <taxon>Sordariomycetes</taxon>
        <taxon>Hypocreomycetidae</taxon>
        <taxon>Hypocreales</taxon>
        <taxon>Cordycipitaceae</taxon>
        <taxon>Akanthomyces</taxon>
        <taxon>Cordyceps confragosa</taxon>
    </lineage>
</organism>
<evidence type="ECO:0000313" key="2">
    <source>
        <dbReference type="EMBL" id="OAA74436.1"/>
    </source>
</evidence>
<comment type="caution">
    <text evidence="2">The sequence shown here is derived from an EMBL/GenBank/DDBJ whole genome shotgun (WGS) entry which is preliminary data.</text>
</comment>
<feature type="signal peptide" evidence="1">
    <location>
        <begin position="1"/>
        <end position="19"/>
    </location>
</feature>
<name>A0A168EZ70_CORDF</name>
<sequence>MRFTANIITITALAGLAVAAPAATDACVPENGMFQARAGVKNAAEQHSTDDPLHLGAGEEINGVNNCCKALIIHEGKCLYPKDIPGACVGRDDDIVNEHGEIVGSCCAKLVQVAGKCRYPGDVNGLCVAKDELVSESRSICCKGLVQVGQMCRDPKDLHKGCIPKDEDAVDMHGWPVGECCEGLSQIANKCRDPKEQ</sequence>
<dbReference type="EMBL" id="AZHF01000006">
    <property type="protein sequence ID" value="OAA74436.1"/>
    <property type="molecule type" value="Genomic_DNA"/>
</dbReference>
<keyword evidence="3" id="KW-1185">Reference proteome</keyword>
<evidence type="ECO:0000256" key="1">
    <source>
        <dbReference type="SAM" id="SignalP"/>
    </source>
</evidence>
<dbReference type="AlphaFoldDB" id="A0A168EZ70"/>
<protein>
    <submittedName>
        <fullName evidence="2">Uncharacterized protein</fullName>
    </submittedName>
</protein>
<evidence type="ECO:0000313" key="3">
    <source>
        <dbReference type="Proteomes" id="UP000076881"/>
    </source>
</evidence>
<gene>
    <name evidence="2" type="ORF">LEL_08017</name>
</gene>
<accession>A0A168EZ70</accession>
<keyword evidence="1" id="KW-0732">Signal</keyword>
<proteinExistence type="predicted"/>